<dbReference type="GO" id="GO:0000793">
    <property type="term" value="C:condensed chromosome"/>
    <property type="evidence" value="ECO:0007669"/>
    <property type="project" value="TreeGrafter"/>
</dbReference>
<dbReference type="PANTHER" id="PTHR46060">
    <property type="entry name" value="MARINER MOS1 TRANSPOSASE-LIKE PROTEIN"/>
    <property type="match status" value="1"/>
</dbReference>
<feature type="non-terminal residue" evidence="2">
    <location>
        <position position="116"/>
    </location>
</feature>
<dbReference type="GO" id="GO:0000729">
    <property type="term" value="P:DNA double-strand break processing"/>
    <property type="evidence" value="ECO:0007669"/>
    <property type="project" value="TreeGrafter"/>
</dbReference>
<gene>
    <name evidence="2" type="ORF">M513_07940</name>
    <name evidence="3" type="ORF">M514_07940</name>
</gene>
<dbReference type="GO" id="GO:0000014">
    <property type="term" value="F:single-stranded DNA endodeoxyribonuclease activity"/>
    <property type="evidence" value="ECO:0007669"/>
    <property type="project" value="TreeGrafter"/>
</dbReference>
<organism evidence="2 4">
    <name type="scientific">Trichuris suis</name>
    <name type="common">pig whipworm</name>
    <dbReference type="NCBI Taxonomy" id="68888"/>
    <lineage>
        <taxon>Eukaryota</taxon>
        <taxon>Metazoa</taxon>
        <taxon>Ecdysozoa</taxon>
        <taxon>Nematoda</taxon>
        <taxon>Enoplea</taxon>
        <taxon>Dorylaimia</taxon>
        <taxon>Trichinellida</taxon>
        <taxon>Trichuridae</taxon>
        <taxon>Trichuris</taxon>
    </lineage>
</organism>
<dbReference type="Proteomes" id="UP000030764">
    <property type="component" value="Unassembled WGS sequence"/>
</dbReference>
<dbReference type="InterPro" id="IPR052709">
    <property type="entry name" value="Transposase-MT_Hybrid"/>
</dbReference>
<dbReference type="EMBL" id="KL367495">
    <property type="protein sequence ID" value="KFD69431.1"/>
    <property type="molecule type" value="Genomic_DNA"/>
</dbReference>
<dbReference type="GO" id="GO:0015074">
    <property type="term" value="P:DNA integration"/>
    <property type="evidence" value="ECO:0007669"/>
    <property type="project" value="TreeGrafter"/>
</dbReference>
<dbReference type="GO" id="GO:0003697">
    <property type="term" value="F:single-stranded DNA binding"/>
    <property type="evidence" value="ECO:0007669"/>
    <property type="project" value="TreeGrafter"/>
</dbReference>
<dbReference type="GO" id="GO:0031297">
    <property type="term" value="P:replication fork processing"/>
    <property type="evidence" value="ECO:0007669"/>
    <property type="project" value="TreeGrafter"/>
</dbReference>
<sequence>MDEKLRPAILQYEFKSQRSTREAVSNIGAVFGLGSVSKSTAGYWFKRFASGCKTLEDLPRASRPSNFDSQALKKLMEPDLIQSQEEIAMKLGVSKQAICAHLKQLGKTKTLDKWVS</sequence>
<evidence type="ECO:0000313" key="2">
    <source>
        <dbReference type="EMBL" id="KFD51176.1"/>
    </source>
</evidence>
<evidence type="ECO:0000259" key="1">
    <source>
        <dbReference type="Pfam" id="PF17906"/>
    </source>
</evidence>
<dbReference type="GO" id="GO:0003690">
    <property type="term" value="F:double-stranded DNA binding"/>
    <property type="evidence" value="ECO:0007669"/>
    <property type="project" value="TreeGrafter"/>
</dbReference>
<dbReference type="GO" id="GO:0006303">
    <property type="term" value="P:double-strand break repair via nonhomologous end joining"/>
    <property type="evidence" value="ECO:0007669"/>
    <property type="project" value="TreeGrafter"/>
</dbReference>
<reference evidence="2 4" key="1">
    <citation type="journal article" date="2014" name="Nat. Genet.">
        <title>Genome and transcriptome of the porcine whipworm Trichuris suis.</title>
        <authorList>
            <person name="Jex A.R."/>
            <person name="Nejsum P."/>
            <person name="Schwarz E.M."/>
            <person name="Hu L."/>
            <person name="Young N.D."/>
            <person name="Hall R.S."/>
            <person name="Korhonen P.K."/>
            <person name="Liao S."/>
            <person name="Thamsborg S."/>
            <person name="Xia J."/>
            <person name="Xu P."/>
            <person name="Wang S."/>
            <person name="Scheerlinck J.P."/>
            <person name="Hofmann A."/>
            <person name="Sternberg P.W."/>
            <person name="Wang J."/>
            <person name="Gasser R.B."/>
        </authorList>
    </citation>
    <scope>NUCLEOTIDE SEQUENCE [LARGE SCALE GENOMIC DNA]</scope>
    <source>
        <strain evidence="3">DCEP-RM93F</strain>
        <strain evidence="2">DCEP-RM93M</strain>
    </source>
</reference>
<dbReference type="GO" id="GO:0046975">
    <property type="term" value="F:histone H3K36 methyltransferase activity"/>
    <property type="evidence" value="ECO:0007669"/>
    <property type="project" value="TreeGrafter"/>
</dbReference>
<dbReference type="Gene3D" id="1.10.10.1450">
    <property type="match status" value="1"/>
</dbReference>
<feature type="domain" description="Mos1 transposase HTH" evidence="1">
    <location>
        <begin position="8"/>
        <end position="51"/>
    </location>
</feature>
<dbReference type="EMBL" id="KL363242">
    <property type="protein sequence ID" value="KFD51176.1"/>
    <property type="molecule type" value="Genomic_DNA"/>
</dbReference>
<accession>A0A085M1T0</accession>
<name>A0A085M1T0_9BILA</name>
<dbReference type="PANTHER" id="PTHR46060:SF2">
    <property type="entry name" value="HISTONE-LYSINE N-METHYLTRANSFERASE SETMAR"/>
    <property type="match status" value="1"/>
</dbReference>
<evidence type="ECO:0000313" key="3">
    <source>
        <dbReference type="EMBL" id="KFD69431.1"/>
    </source>
</evidence>
<keyword evidence="4" id="KW-1185">Reference proteome</keyword>
<dbReference type="GO" id="GO:0042800">
    <property type="term" value="F:histone H3K4 methyltransferase activity"/>
    <property type="evidence" value="ECO:0007669"/>
    <property type="project" value="TreeGrafter"/>
</dbReference>
<proteinExistence type="predicted"/>
<dbReference type="Pfam" id="PF17906">
    <property type="entry name" value="HTH_48"/>
    <property type="match status" value="1"/>
</dbReference>
<dbReference type="Gene3D" id="1.10.10.10">
    <property type="entry name" value="Winged helix-like DNA-binding domain superfamily/Winged helix DNA-binding domain"/>
    <property type="match status" value="1"/>
</dbReference>
<dbReference type="InterPro" id="IPR036388">
    <property type="entry name" value="WH-like_DNA-bd_sf"/>
</dbReference>
<dbReference type="GO" id="GO:0005634">
    <property type="term" value="C:nucleus"/>
    <property type="evidence" value="ECO:0007669"/>
    <property type="project" value="TreeGrafter"/>
</dbReference>
<dbReference type="GO" id="GO:0044547">
    <property type="term" value="F:DNA topoisomerase binding"/>
    <property type="evidence" value="ECO:0007669"/>
    <property type="project" value="TreeGrafter"/>
</dbReference>
<dbReference type="AlphaFoldDB" id="A0A085M1T0"/>
<dbReference type="Proteomes" id="UP000030758">
    <property type="component" value="Unassembled WGS sequence"/>
</dbReference>
<dbReference type="GO" id="GO:0035861">
    <property type="term" value="C:site of double-strand break"/>
    <property type="evidence" value="ECO:0007669"/>
    <property type="project" value="TreeGrafter"/>
</dbReference>
<dbReference type="InterPro" id="IPR041426">
    <property type="entry name" value="Mos1_HTH"/>
</dbReference>
<dbReference type="GO" id="GO:0044774">
    <property type="term" value="P:mitotic DNA integrity checkpoint signaling"/>
    <property type="evidence" value="ECO:0007669"/>
    <property type="project" value="TreeGrafter"/>
</dbReference>
<protein>
    <recommendedName>
        <fullName evidence="1">Mos1 transposase HTH domain-containing protein</fullName>
    </recommendedName>
</protein>
<evidence type="ECO:0000313" key="4">
    <source>
        <dbReference type="Proteomes" id="UP000030764"/>
    </source>
</evidence>